<dbReference type="EMBL" id="CAJNOC010000256">
    <property type="protein sequence ID" value="CAF0734432.1"/>
    <property type="molecule type" value="Genomic_DNA"/>
</dbReference>
<dbReference type="Proteomes" id="UP000663879">
    <property type="component" value="Unassembled WGS sequence"/>
</dbReference>
<keyword evidence="1" id="KW-1133">Transmembrane helix</keyword>
<name>A0A813NCG9_9BILA</name>
<keyword evidence="2" id="KW-0732">Signal</keyword>
<evidence type="ECO:0000256" key="1">
    <source>
        <dbReference type="SAM" id="Phobius"/>
    </source>
</evidence>
<keyword evidence="4" id="KW-1185">Reference proteome</keyword>
<feature type="transmembrane region" description="Helical" evidence="1">
    <location>
        <begin position="413"/>
        <end position="436"/>
    </location>
</feature>
<sequence length="445" mass="53240">MKLILIYFLFFLKTISTLKFYQNYKCTNGFCISFKHSILFQEYLKYCYLEYKERINFTINDFFLHELKKNKYYHKLKLDFLSQQTELVEITHSDLDYLVDVRTLVNLKSYFIQRTNLSKLEDHHLIPDIQKLQEVDLYSNNITKIKRLDFDSNFLTLLDFRNINASSIEEIYFEYNNISDNFVINFCDNYLETFPKIQGNLRRVNNYIIGVQWNPNLLYNKTLKLSDSNITIVNFVISYYNFDQNNISDTFSALLKSGTLVNIDISGCFSKDDTNETNFISDQYKLEVNHRRELSYEVVNTYLKDFFSKEKQYQLMENAIYDIYKCKSYVVATKNTLNSTKEITKKSEIEKNSTIVNKNTTHITKIIEKILQNASNISNRSTDDYNIAIKHYHKLEMTLRNRFLDYMIENKDVLFVFFTSVFLILLFLFFSFHFIFEKLAKQMKK</sequence>
<evidence type="ECO:0000256" key="2">
    <source>
        <dbReference type="SAM" id="SignalP"/>
    </source>
</evidence>
<organism evidence="3 4">
    <name type="scientific">Brachionus calyciflorus</name>
    <dbReference type="NCBI Taxonomy" id="104777"/>
    <lineage>
        <taxon>Eukaryota</taxon>
        <taxon>Metazoa</taxon>
        <taxon>Spiralia</taxon>
        <taxon>Gnathifera</taxon>
        <taxon>Rotifera</taxon>
        <taxon>Eurotatoria</taxon>
        <taxon>Monogononta</taxon>
        <taxon>Pseudotrocha</taxon>
        <taxon>Ploima</taxon>
        <taxon>Brachionidae</taxon>
        <taxon>Brachionus</taxon>
    </lineage>
</organism>
<keyword evidence="1" id="KW-0812">Transmembrane</keyword>
<reference evidence="3" key="1">
    <citation type="submission" date="2021-02" db="EMBL/GenBank/DDBJ databases">
        <authorList>
            <person name="Nowell W R."/>
        </authorList>
    </citation>
    <scope>NUCLEOTIDE SEQUENCE</scope>
    <source>
        <strain evidence="3">Ploen Becks lab</strain>
    </source>
</reference>
<dbReference type="AlphaFoldDB" id="A0A813NCG9"/>
<dbReference type="Gene3D" id="3.80.10.10">
    <property type="entry name" value="Ribonuclease Inhibitor"/>
    <property type="match status" value="1"/>
</dbReference>
<accession>A0A813NCG9</accession>
<feature type="chain" id="PRO_5032933962" evidence="2">
    <location>
        <begin position="18"/>
        <end position="445"/>
    </location>
</feature>
<evidence type="ECO:0000313" key="3">
    <source>
        <dbReference type="EMBL" id="CAF0734432.1"/>
    </source>
</evidence>
<proteinExistence type="predicted"/>
<feature type="signal peptide" evidence="2">
    <location>
        <begin position="1"/>
        <end position="17"/>
    </location>
</feature>
<gene>
    <name evidence="3" type="ORF">OXX778_LOCUS3046</name>
</gene>
<comment type="caution">
    <text evidence="3">The sequence shown here is derived from an EMBL/GenBank/DDBJ whole genome shotgun (WGS) entry which is preliminary data.</text>
</comment>
<dbReference type="PROSITE" id="PS51450">
    <property type="entry name" value="LRR"/>
    <property type="match status" value="1"/>
</dbReference>
<dbReference type="InterPro" id="IPR001611">
    <property type="entry name" value="Leu-rich_rpt"/>
</dbReference>
<dbReference type="InterPro" id="IPR032675">
    <property type="entry name" value="LRR_dom_sf"/>
</dbReference>
<keyword evidence="1" id="KW-0472">Membrane</keyword>
<dbReference type="SUPFAM" id="SSF52047">
    <property type="entry name" value="RNI-like"/>
    <property type="match status" value="1"/>
</dbReference>
<evidence type="ECO:0000313" key="4">
    <source>
        <dbReference type="Proteomes" id="UP000663879"/>
    </source>
</evidence>
<protein>
    <submittedName>
        <fullName evidence="3">Uncharacterized protein</fullName>
    </submittedName>
</protein>